<dbReference type="SUPFAM" id="SSF50249">
    <property type="entry name" value="Nucleic acid-binding proteins"/>
    <property type="match status" value="1"/>
</dbReference>
<evidence type="ECO:0000313" key="4">
    <source>
        <dbReference type="EMBL" id="MBM7472548.1"/>
    </source>
</evidence>
<dbReference type="Pfam" id="PF00436">
    <property type="entry name" value="SSB"/>
    <property type="match status" value="1"/>
</dbReference>
<protein>
    <submittedName>
        <fullName evidence="4">Single-stranded DNA-binding protein</fullName>
    </submittedName>
</protein>
<organism evidence="4 5">
    <name type="scientific">Subtercola frigoramans</name>
    <dbReference type="NCBI Taxonomy" id="120298"/>
    <lineage>
        <taxon>Bacteria</taxon>
        <taxon>Bacillati</taxon>
        <taxon>Actinomycetota</taxon>
        <taxon>Actinomycetes</taxon>
        <taxon>Micrococcales</taxon>
        <taxon>Microbacteriaceae</taxon>
        <taxon>Subtercola</taxon>
    </lineage>
</organism>
<feature type="compositionally biased region" description="Basic and acidic residues" evidence="3">
    <location>
        <begin position="111"/>
        <end position="124"/>
    </location>
</feature>
<evidence type="ECO:0000256" key="1">
    <source>
        <dbReference type="ARBA" id="ARBA00023125"/>
    </source>
</evidence>
<evidence type="ECO:0000256" key="2">
    <source>
        <dbReference type="PROSITE-ProRule" id="PRU00252"/>
    </source>
</evidence>
<dbReference type="EMBL" id="JAFBBU010000001">
    <property type="protein sequence ID" value="MBM7472548.1"/>
    <property type="molecule type" value="Genomic_DNA"/>
</dbReference>
<keyword evidence="5" id="KW-1185">Reference proteome</keyword>
<dbReference type="GO" id="GO:0003677">
    <property type="term" value="F:DNA binding"/>
    <property type="evidence" value="ECO:0007669"/>
    <property type="project" value="UniProtKB-KW"/>
</dbReference>
<evidence type="ECO:0000313" key="5">
    <source>
        <dbReference type="Proteomes" id="UP000776164"/>
    </source>
</evidence>
<dbReference type="Proteomes" id="UP000776164">
    <property type="component" value="Unassembled WGS sequence"/>
</dbReference>
<dbReference type="Gene3D" id="2.40.50.140">
    <property type="entry name" value="Nucleic acid-binding proteins"/>
    <property type="match status" value="1"/>
</dbReference>
<proteinExistence type="predicted"/>
<dbReference type="RefSeq" id="WP_205109386.1">
    <property type="nucleotide sequence ID" value="NZ_BAAAHT010000004.1"/>
</dbReference>
<reference evidence="4 5" key="1">
    <citation type="submission" date="2021-01" db="EMBL/GenBank/DDBJ databases">
        <title>Sequencing the genomes of 1000 actinobacteria strains.</title>
        <authorList>
            <person name="Klenk H.-P."/>
        </authorList>
    </citation>
    <scope>NUCLEOTIDE SEQUENCE [LARGE SCALE GENOMIC DNA]</scope>
    <source>
        <strain evidence="4 5">DSM 13057</strain>
    </source>
</reference>
<evidence type="ECO:0000256" key="3">
    <source>
        <dbReference type="SAM" id="MobiDB-lite"/>
    </source>
</evidence>
<feature type="region of interest" description="Disordered" evidence="3">
    <location>
        <begin position="111"/>
        <end position="152"/>
    </location>
</feature>
<dbReference type="PROSITE" id="PS50935">
    <property type="entry name" value="SSB"/>
    <property type="match status" value="1"/>
</dbReference>
<feature type="compositionally biased region" description="Polar residues" evidence="3">
    <location>
        <begin position="136"/>
        <end position="152"/>
    </location>
</feature>
<dbReference type="InterPro" id="IPR012340">
    <property type="entry name" value="NA-bd_OB-fold"/>
</dbReference>
<sequence length="152" mass="16963">MSIDTQQSISGFIATQPRLTTTENGVARFHARVGIEHSRQEPDGSFTQLDPSFHDLAIFRKTAEEAAARFQKGDKFVATGRVHEYSYDKDGQTVPAEEFIASRIGHDLARTRYDVDRSPRRSSTERQAAVQEEASFESSPRQQSSVASRASI</sequence>
<name>A0ABS2L677_9MICO</name>
<comment type="caution">
    <text evidence="4">The sequence shown here is derived from an EMBL/GenBank/DDBJ whole genome shotgun (WGS) entry which is preliminary data.</text>
</comment>
<dbReference type="InterPro" id="IPR000424">
    <property type="entry name" value="Primosome_PriB/ssb"/>
</dbReference>
<accession>A0ABS2L677</accession>
<dbReference type="CDD" id="cd04496">
    <property type="entry name" value="SSB_OBF"/>
    <property type="match status" value="1"/>
</dbReference>
<gene>
    <name evidence="4" type="ORF">JOE66_002182</name>
</gene>
<keyword evidence="1 2" id="KW-0238">DNA-binding</keyword>